<evidence type="ECO:0000256" key="1">
    <source>
        <dbReference type="ARBA" id="ARBA00001974"/>
    </source>
</evidence>
<dbReference type="InterPro" id="IPR009075">
    <property type="entry name" value="AcylCo_DH/oxidase_C"/>
</dbReference>
<evidence type="ECO:0000313" key="9">
    <source>
        <dbReference type="EMBL" id="ULN40182.1"/>
    </source>
</evidence>
<organism evidence="9 10">
    <name type="scientific">Mycolicibacterium crocinum</name>
    <dbReference type="NCBI Taxonomy" id="388459"/>
    <lineage>
        <taxon>Bacteria</taxon>
        <taxon>Bacillati</taxon>
        <taxon>Actinomycetota</taxon>
        <taxon>Actinomycetes</taxon>
        <taxon>Mycobacteriales</taxon>
        <taxon>Mycobacteriaceae</taxon>
        <taxon>Mycolicibacterium</taxon>
    </lineage>
</organism>
<proteinExistence type="inferred from homology"/>
<dbReference type="InterPro" id="IPR037069">
    <property type="entry name" value="AcylCoA_DH/ox_N_sf"/>
</dbReference>
<protein>
    <submittedName>
        <fullName evidence="9">Acyl-CoA dehydrogenase family protein</fullName>
    </submittedName>
</protein>
<dbReference type="SUPFAM" id="SSF56645">
    <property type="entry name" value="Acyl-CoA dehydrogenase NM domain-like"/>
    <property type="match status" value="1"/>
</dbReference>
<feature type="domain" description="Acyl-CoA oxidase/dehydrogenase middle" evidence="7">
    <location>
        <begin position="127"/>
        <end position="224"/>
    </location>
</feature>
<dbReference type="Proteomes" id="UP001055337">
    <property type="component" value="Chromosome"/>
</dbReference>
<dbReference type="InterPro" id="IPR013786">
    <property type="entry name" value="AcylCoA_DH/ox_N"/>
</dbReference>
<evidence type="ECO:0000259" key="7">
    <source>
        <dbReference type="Pfam" id="PF02770"/>
    </source>
</evidence>
<dbReference type="InterPro" id="IPR036250">
    <property type="entry name" value="AcylCo_DH-like_C"/>
</dbReference>
<gene>
    <name evidence="9" type="ORF">MI149_21195</name>
</gene>
<reference evidence="9" key="1">
    <citation type="submission" date="2022-08" db="EMBL/GenBank/DDBJ databases">
        <title>Whole genome sequencing of non-tuberculosis mycobacteria type-strains.</title>
        <authorList>
            <person name="Igarashi Y."/>
            <person name="Osugi A."/>
            <person name="Mitarai S."/>
        </authorList>
    </citation>
    <scope>NUCLEOTIDE SEQUENCE</scope>
    <source>
        <strain evidence="9">JCM 16369</strain>
    </source>
</reference>
<evidence type="ECO:0000313" key="10">
    <source>
        <dbReference type="Proteomes" id="UP001055337"/>
    </source>
</evidence>
<dbReference type="RefSeq" id="WP_240177016.1">
    <property type="nucleotide sequence ID" value="NZ_CP092362.2"/>
</dbReference>
<dbReference type="Pfam" id="PF00441">
    <property type="entry name" value="Acyl-CoA_dh_1"/>
    <property type="match status" value="1"/>
</dbReference>
<dbReference type="EMBL" id="CP092362">
    <property type="protein sequence ID" value="ULN40182.1"/>
    <property type="molecule type" value="Genomic_DNA"/>
</dbReference>
<keyword evidence="4 5" id="KW-0274">FAD</keyword>
<evidence type="ECO:0000256" key="3">
    <source>
        <dbReference type="ARBA" id="ARBA00022630"/>
    </source>
</evidence>
<dbReference type="Gene3D" id="1.20.140.10">
    <property type="entry name" value="Butyryl-CoA Dehydrogenase, subunit A, domain 3"/>
    <property type="match status" value="1"/>
</dbReference>
<dbReference type="InterPro" id="IPR009100">
    <property type="entry name" value="AcylCoA_DH/oxidase_NM_dom_sf"/>
</dbReference>
<evidence type="ECO:0000259" key="6">
    <source>
        <dbReference type="Pfam" id="PF00441"/>
    </source>
</evidence>
<name>A0ABY3TGB1_9MYCO</name>
<evidence type="ECO:0000259" key="8">
    <source>
        <dbReference type="Pfam" id="PF02771"/>
    </source>
</evidence>
<evidence type="ECO:0000256" key="5">
    <source>
        <dbReference type="RuleBase" id="RU362125"/>
    </source>
</evidence>
<dbReference type="InterPro" id="IPR006089">
    <property type="entry name" value="Acyl-CoA_DH_CS"/>
</dbReference>
<keyword evidence="5" id="KW-0560">Oxidoreductase</keyword>
<dbReference type="PROSITE" id="PS00072">
    <property type="entry name" value="ACYL_COA_DH_1"/>
    <property type="match status" value="1"/>
</dbReference>
<sequence length="386" mass="41094">MTDYLSTGTLPDEYAQLAKTVRDFATAVVAPVAAEHDAAHTFPYEVVAGMAEMGLFGLPFPEEYGGMGGDYFALCLALEELGKVDQSVAITLEAGVSLGAMPVYRFGNEAQKQEWLPQLTSGQALGAFGLTEAGGGTDAGATKTTAKLDDGHWVINGSKQFITNSGTDITRLVTVTAVTGGDSENREISSILVPVPTPGFTAEPAYDKVGWNASDTHPLSFDDVRVPEENLLGQRGRGYANFLRILDEGRIAIAALSVGAAQGCVDESVKYAAERAAFGQPIGKFQAIEFKVARMEARAHAARTAYYDAAALMLAGKPFKKEAAIAKMVASEAAMDNARDATQIHGGYGFMNEYAVARHYRDSKILEIGEGTTEVQLMIIARQMGL</sequence>
<dbReference type="PIRSF" id="PIRSF016578">
    <property type="entry name" value="HsaA"/>
    <property type="match status" value="1"/>
</dbReference>
<dbReference type="Gene3D" id="2.40.110.10">
    <property type="entry name" value="Butyryl-CoA Dehydrogenase, subunit A, domain 2"/>
    <property type="match status" value="1"/>
</dbReference>
<dbReference type="InterPro" id="IPR046373">
    <property type="entry name" value="Acyl-CoA_Oxase/DH_mid-dom_sf"/>
</dbReference>
<keyword evidence="10" id="KW-1185">Reference proteome</keyword>
<evidence type="ECO:0000256" key="4">
    <source>
        <dbReference type="ARBA" id="ARBA00022827"/>
    </source>
</evidence>
<dbReference type="PANTHER" id="PTHR43884">
    <property type="entry name" value="ACYL-COA DEHYDROGENASE"/>
    <property type="match status" value="1"/>
</dbReference>
<dbReference type="Pfam" id="PF02771">
    <property type="entry name" value="Acyl-CoA_dh_N"/>
    <property type="match status" value="1"/>
</dbReference>
<dbReference type="InterPro" id="IPR006091">
    <property type="entry name" value="Acyl-CoA_Oxase/DH_mid-dom"/>
</dbReference>
<dbReference type="Pfam" id="PF02770">
    <property type="entry name" value="Acyl-CoA_dh_M"/>
    <property type="match status" value="1"/>
</dbReference>
<comment type="cofactor">
    <cofactor evidence="1 5">
        <name>FAD</name>
        <dbReference type="ChEBI" id="CHEBI:57692"/>
    </cofactor>
</comment>
<dbReference type="SUPFAM" id="SSF47203">
    <property type="entry name" value="Acyl-CoA dehydrogenase C-terminal domain-like"/>
    <property type="match status" value="1"/>
</dbReference>
<dbReference type="PANTHER" id="PTHR43884:SF12">
    <property type="entry name" value="ISOVALERYL-COA DEHYDROGENASE, MITOCHONDRIAL-RELATED"/>
    <property type="match status" value="1"/>
</dbReference>
<feature type="domain" description="Acyl-CoA dehydrogenase/oxidase N-terminal" evidence="8">
    <location>
        <begin position="12"/>
        <end position="123"/>
    </location>
</feature>
<keyword evidence="3 5" id="KW-0285">Flavoprotein</keyword>
<evidence type="ECO:0000256" key="2">
    <source>
        <dbReference type="ARBA" id="ARBA00009347"/>
    </source>
</evidence>
<dbReference type="Gene3D" id="1.10.540.10">
    <property type="entry name" value="Acyl-CoA dehydrogenase/oxidase, N-terminal domain"/>
    <property type="match status" value="1"/>
</dbReference>
<feature type="domain" description="Acyl-CoA dehydrogenase/oxidase C-terminal" evidence="6">
    <location>
        <begin position="236"/>
        <end position="384"/>
    </location>
</feature>
<comment type="similarity">
    <text evidence="2 5">Belongs to the acyl-CoA dehydrogenase family.</text>
</comment>
<dbReference type="PROSITE" id="PS00073">
    <property type="entry name" value="ACYL_COA_DH_2"/>
    <property type="match status" value="1"/>
</dbReference>
<accession>A0ABY3TGB1</accession>